<organism evidence="2 3">
    <name type="scientific">Limnospira indica PCC 8005</name>
    <dbReference type="NCBI Taxonomy" id="376219"/>
    <lineage>
        <taxon>Bacteria</taxon>
        <taxon>Bacillati</taxon>
        <taxon>Cyanobacteriota</taxon>
        <taxon>Cyanophyceae</taxon>
        <taxon>Oscillatoriophycideae</taxon>
        <taxon>Oscillatoriales</taxon>
        <taxon>Sirenicapillariaceae</taxon>
        <taxon>Limnospira</taxon>
    </lineage>
</organism>
<dbReference type="EMBL" id="FO818640">
    <property type="protein sequence ID" value="CDM95739.1"/>
    <property type="molecule type" value="Genomic_DNA"/>
</dbReference>
<dbReference type="AlphaFoldDB" id="A0A9P1KHU3"/>
<keyword evidence="3" id="KW-1185">Reference proteome</keyword>
<evidence type="ECO:0000313" key="2">
    <source>
        <dbReference type="EMBL" id="CDM95739.1"/>
    </source>
</evidence>
<accession>A0A9P1KHU3</accession>
<feature type="region of interest" description="Disordered" evidence="1">
    <location>
        <begin position="174"/>
        <end position="217"/>
    </location>
</feature>
<evidence type="ECO:0000256" key="1">
    <source>
        <dbReference type="SAM" id="MobiDB-lite"/>
    </source>
</evidence>
<sequence length="217" mass="24236">MRPSSTRRAPYPRLVALAVASLIIFTAIATLTKSPTRAQIPPQESSQLAQGGMLRVRDVWQQVYELLPDLPKENHHISTETGEPAEDNTLIDRLIRYHVYIQNRPTQFRLDWKLTLADYLGANQIMRPEQYPRARVLQENPLEGDKKAIGTLNRQQRDALVDVLVGIFNPSAANAVSERQPPADTPPIPPPSNDAGDNGRFSLPRLPQPGDSELLLP</sequence>
<evidence type="ECO:0000313" key="3">
    <source>
        <dbReference type="Proteomes" id="UP000032946"/>
    </source>
</evidence>
<dbReference type="Proteomes" id="UP000032946">
    <property type="component" value="Chromosome"/>
</dbReference>
<name>A0A9P1KHU3_9CYAN</name>
<gene>
    <name evidence="2" type="ORF">ARTHRO_40145</name>
</gene>
<reference evidence="2 3" key="1">
    <citation type="submission" date="2014-02" db="EMBL/GenBank/DDBJ databases">
        <authorList>
            <person name="Genoscope - CEA"/>
        </authorList>
    </citation>
    <scope>NUCLEOTIDE SEQUENCE [LARGE SCALE GENOMIC DNA]</scope>
    <source>
        <strain evidence="2 3">PCC 8005</strain>
    </source>
</reference>
<proteinExistence type="predicted"/>
<protein>
    <submittedName>
        <fullName evidence="2">Uncharacterized protein</fullName>
    </submittedName>
</protein>
<feature type="compositionally biased region" description="Pro residues" evidence="1">
    <location>
        <begin position="183"/>
        <end position="192"/>
    </location>
</feature>